<reference evidence="2 3" key="1">
    <citation type="submission" date="2019-07" db="EMBL/GenBank/DDBJ databases">
        <title>Whole genome shotgun sequence of Reyranella soli NBRC 108950.</title>
        <authorList>
            <person name="Hosoyama A."/>
            <person name="Uohara A."/>
            <person name="Ohji S."/>
            <person name="Ichikawa N."/>
        </authorList>
    </citation>
    <scope>NUCLEOTIDE SEQUENCE [LARGE SCALE GENOMIC DNA]</scope>
    <source>
        <strain evidence="2 3">NBRC 108950</strain>
    </source>
</reference>
<evidence type="ECO:0000313" key="3">
    <source>
        <dbReference type="Proteomes" id="UP000321058"/>
    </source>
</evidence>
<organism evidence="2 3">
    <name type="scientific">Reyranella soli</name>
    <dbReference type="NCBI Taxonomy" id="1230389"/>
    <lineage>
        <taxon>Bacteria</taxon>
        <taxon>Pseudomonadati</taxon>
        <taxon>Pseudomonadota</taxon>
        <taxon>Alphaproteobacteria</taxon>
        <taxon>Hyphomicrobiales</taxon>
        <taxon>Reyranellaceae</taxon>
        <taxon>Reyranella</taxon>
    </lineage>
</organism>
<protein>
    <submittedName>
        <fullName evidence="2">Acyl dehydratase</fullName>
    </submittedName>
</protein>
<sequence>MSIRYFEDFKVGDRFTSAGLTMTESAIIDFARQWDPQPFHTDVEFARKWSFGGLIASGLHTMAATLRLWLDQGVFRSCSLGSPGIGEVQFPRPVRPGDTLRVITDITELRLSASKPDRGIARIRQVTINQHGEAVLEQDTTVFLKRRPVMVATASASC</sequence>
<dbReference type="EMBL" id="BKAJ01000065">
    <property type="protein sequence ID" value="GEP56383.1"/>
    <property type="molecule type" value="Genomic_DNA"/>
</dbReference>
<comment type="caution">
    <text evidence="2">The sequence shown here is derived from an EMBL/GenBank/DDBJ whole genome shotgun (WGS) entry which is preliminary data.</text>
</comment>
<proteinExistence type="predicted"/>
<name>A0A512NBS1_9HYPH</name>
<dbReference type="InterPro" id="IPR052342">
    <property type="entry name" value="MCH/BMMD"/>
</dbReference>
<evidence type="ECO:0000313" key="2">
    <source>
        <dbReference type="EMBL" id="GEP56383.1"/>
    </source>
</evidence>
<dbReference type="Pfam" id="PF01575">
    <property type="entry name" value="MaoC_dehydratas"/>
    <property type="match status" value="1"/>
</dbReference>
<keyword evidence="3" id="KW-1185">Reference proteome</keyword>
<dbReference type="RefSeq" id="WP_147150452.1">
    <property type="nucleotide sequence ID" value="NZ_BKAJ01000065.1"/>
</dbReference>
<gene>
    <name evidence="2" type="ORF">RSO01_35490</name>
</gene>
<dbReference type="PANTHER" id="PTHR43664:SF1">
    <property type="entry name" value="BETA-METHYLMALYL-COA DEHYDRATASE"/>
    <property type="match status" value="1"/>
</dbReference>
<accession>A0A512NBS1</accession>
<dbReference type="Gene3D" id="3.10.129.10">
    <property type="entry name" value="Hotdog Thioesterase"/>
    <property type="match status" value="1"/>
</dbReference>
<dbReference type="PANTHER" id="PTHR43664">
    <property type="entry name" value="MONOAMINE OXIDASE-RELATED"/>
    <property type="match status" value="1"/>
</dbReference>
<dbReference type="CDD" id="cd03454">
    <property type="entry name" value="YdeM"/>
    <property type="match status" value="1"/>
</dbReference>
<feature type="domain" description="MaoC-like" evidence="1">
    <location>
        <begin position="17"/>
        <end position="111"/>
    </location>
</feature>
<dbReference type="SUPFAM" id="SSF54637">
    <property type="entry name" value="Thioesterase/thiol ester dehydrase-isomerase"/>
    <property type="match status" value="1"/>
</dbReference>
<dbReference type="OrthoDB" id="9797938at2"/>
<dbReference type="AlphaFoldDB" id="A0A512NBS1"/>
<evidence type="ECO:0000259" key="1">
    <source>
        <dbReference type="Pfam" id="PF01575"/>
    </source>
</evidence>
<dbReference type="InterPro" id="IPR029069">
    <property type="entry name" value="HotDog_dom_sf"/>
</dbReference>
<dbReference type="InterPro" id="IPR002539">
    <property type="entry name" value="MaoC-like_dom"/>
</dbReference>
<dbReference type="Proteomes" id="UP000321058">
    <property type="component" value="Unassembled WGS sequence"/>
</dbReference>